<dbReference type="PANTHER" id="PTHR31384">
    <property type="entry name" value="AUXIN RESPONSE FACTOR 4-RELATED"/>
    <property type="match status" value="1"/>
</dbReference>
<protein>
    <recommendedName>
        <fullName evidence="8">Auxin response factor</fullName>
    </recommendedName>
</protein>
<name>A0A371FXH1_MUCPR</name>
<reference evidence="11" key="1">
    <citation type="submission" date="2018-05" db="EMBL/GenBank/DDBJ databases">
        <title>Draft genome of Mucuna pruriens seed.</title>
        <authorList>
            <person name="Nnadi N.E."/>
            <person name="Vos R."/>
            <person name="Hasami M.H."/>
            <person name="Devisetty U.K."/>
            <person name="Aguiy J.C."/>
        </authorList>
    </citation>
    <scope>NUCLEOTIDE SEQUENCE [LARGE SCALE GENOMIC DNA]</scope>
    <source>
        <strain evidence="11">JCA_2017</strain>
    </source>
</reference>
<sequence>MRRRRDMDAAGGDALRHNQGVTDDLYTELWRACAGTSVYVPRVGEKVFYFPQGHLEQVAAFTQHQQDGHMEIPVYDLPSKILCRVGCVQLKVLSFSTRAETYTDEVFAQFILVPEPKQDDLGLEDEANCQIPCKTTIHSFTKILTPSDTSTHGGFSIPKRHANECFRPLDMTHQTPAQEIVAKDLHGVEWHFRHIYRGQPKRHLLTSGWSTFVNSKKLVAGDSCIFVSGENGEVRVGIRRAMKHQSNASPSSSLISGHSMQLGILTSASHAVATGSIWNELSIIHIFCRTNPFEFIIPLQNYLNSTVPDYSTGTRVQKKYEVEESVRRYPGTIVGKEDIDNIRWPGSEWRCLKVQWDNVLDASMHPERVCPWWIEPLESAKERDDTVLPSPKKAYVLNQRPLPGSSGFAMDDVVQNSAKTASQTRRLDRDLHGQDYNGLCSQLLQRSPSTDVICPSKISNRGSGFGKKNPNQLPFLMQDPLHKCLGRSMSFTHEDLSISSSNLSSIGSESLGWPSSESRNENDVPLGHHSRYKLFGVSLIDRQPELPSPQFAFSKTSSLLSSPPMCVTSGKTCKKCRSVNNRSCTKVLKLGTALGRAVDLARFPGYDELIAELDSMFDFGGSLTNGSSGWHGFPVYGAKDDHMSKGRKREETTTSMMTTLKLNLGQHMIVSPCVTRTIAFAQSSITVTLTPQHASSSSSQILRHTSTHSPTRIRSQSHPFPESNDQVEDLRVPDHWLDPTMALQESEWLRVTLLKWLDDEYCPEETNVEISRVAANSYYNSLLQNQTELGGILLKMARELESINYKESFHGAFSSANAAIDLIAQRIEHYCQSI</sequence>
<dbReference type="FunFam" id="2.30.30.1040:FF:000001">
    <property type="entry name" value="Auxin response factor"/>
    <property type="match status" value="1"/>
</dbReference>
<proteinExistence type="inferred from homology"/>
<evidence type="ECO:0000256" key="5">
    <source>
        <dbReference type="ARBA" id="ARBA00023163"/>
    </source>
</evidence>
<dbReference type="Proteomes" id="UP000257109">
    <property type="component" value="Unassembled WGS sequence"/>
</dbReference>
<comment type="subunit">
    <text evidence="8">Homodimers and heterodimers.</text>
</comment>
<dbReference type="InterPro" id="IPR003340">
    <property type="entry name" value="B3_DNA-bd"/>
</dbReference>
<dbReference type="FunFam" id="2.40.330.10:FF:000001">
    <property type="entry name" value="Auxin response factor"/>
    <property type="match status" value="1"/>
</dbReference>
<comment type="caution">
    <text evidence="11">The sequence shown here is derived from an EMBL/GenBank/DDBJ whole genome shotgun (WGS) entry which is preliminary data.</text>
</comment>
<dbReference type="PANTHER" id="PTHR31384:SF25">
    <property type="entry name" value="AUXIN RESPONSE FACTOR"/>
    <property type="match status" value="1"/>
</dbReference>
<dbReference type="Gene3D" id="2.40.330.10">
    <property type="entry name" value="DNA-binding pseudobarrel domain"/>
    <property type="match status" value="1"/>
</dbReference>
<evidence type="ECO:0000256" key="2">
    <source>
        <dbReference type="ARBA" id="ARBA00007853"/>
    </source>
</evidence>
<evidence type="ECO:0000256" key="4">
    <source>
        <dbReference type="ARBA" id="ARBA00023125"/>
    </source>
</evidence>
<dbReference type="Pfam" id="PF06507">
    <property type="entry name" value="ARF_AD"/>
    <property type="match status" value="1"/>
</dbReference>
<evidence type="ECO:0000256" key="9">
    <source>
        <dbReference type="SAM" id="MobiDB-lite"/>
    </source>
</evidence>
<dbReference type="InterPro" id="IPR044835">
    <property type="entry name" value="ARF_plant"/>
</dbReference>
<dbReference type="GO" id="GO:0009734">
    <property type="term" value="P:auxin-activated signaling pathway"/>
    <property type="evidence" value="ECO:0007669"/>
    <property type="project" value="UniProtKB-KW"/>
</dbReference>
<evidence type="ECO:0000256" key="1">
    <source>
        <dbReference type="ARBA" id="ARBA00004123"/>
    </source>
</evidence>
<feature type="non-terminal residue" evidence="11">
    <location>
        <position position="1"/>
    </location>
</feature>
<gene>
    <name evidence="11" type="primary">ARF7</name>
    <name evidence="11" type="ORF">CR513_36106</name>
</gene>
<comment type="subcellular location">
    <subcellularLocation>
        <location evidence="1 8">Nucleus</location>
    </subcellularLocation>
</comment>
<dbReference type="Pfam" id="PF02362">
    <property type="entry name" value="B3"/>
    <property type="match status" value="1"/>
</dbReference>
<keyword evidence="5 8" id="KW-0804">Transcription</keyword>
<evidence type="ECO:0000259" key="10">
    <source>
        <dbReference type="PROSITE" id="PS50863"/>
    </source>
</evidence>
<dbReference type="InterPro" id="IPR015300">
    <property type="entry name" value="DNA-bd_pseudobarrel_sf"/>
</dbReference>
<dbReference type="PROSITE" id="PS50863">
    <property type="entry name" value="B3"/>
    <property type="match status" value="1"/>
</dbReference>
<evidence type="ECO:0000256" key="6">
    <source>
        <dbReference type="ARBA" id="ARBA00023242"/>
    </source>
</evidence>
<feature type="region of interest" description="Disordered" evidence="9">
    <location>
        <begin position="696"/>
        <end position="726"/>
    </location>
</feature>
<keyword evidence="7 8" id="KW-0927">Auxin signaling pathway</keyword>
<dbReference type="AlphaFoldDB" id="A0A371FXH1"/>
<dbReference type="Gene3D" id="2.30.30.1040">
    <property type="match status" value="1"/>
</dbReference>
<evidence type="ECO:0000256" key="3">
    <source>
        <dbReference type="ARBA" id="ARBA00023015"/>
    </source>
</evidence>
<dbReference type="InterPro" id="IPR010525">
    <property type="entry name" value="ARF_dom"/>
</dbReference>
<dbReference type="STRING" id="157652.A0A371FXH1"/>
<dbReference type="EMBL" id="QJKJ01007480">
    <property type="protein sequence ID" value="RDX83025.1"/>
    <property type="molecule type" value="Genomic_DNA"/>
</dbReference>
<dbReference type="OrthoDB" id="1668982at2759"/>
<evidence type="ECO:0000256" key="8">
    <source>
        <dbReference type="RuleBase" id="RU004561"/>
    </source>
</evidence>
<dbReference type="Gene3D" id="3.10.20.90">
    <property type="entry name" value="Phosphatidylinositol 3-kinase Catalytic Subunit, Chain A, domain 1"/>
    <property type="match status" value="1"/>
</dbReference>
<feature type="compositionally biased region" description="Polar residues" evidence="9">
    <location>
        <begin position="696"/>
        <end position="718"/>
    </location>
</feature>
<evidence type="ECO:0000256" key="7">
    <source>
        <dbReference type="ARBA" id="ARBA00023294"/>
    </source>
</evidence>
<comment type="similarity">
    <text evidence="2 8">Belongs to the ARF family.</text>
</comment>
<keyword evidence="12" id="KW-1185">Reference proteome</keyword>
<organism evidence="11 12">
    <name type="scientific">Mucuna pruriens</name>
    <name type="common">Velvet bean</name>
    <name type="synonym">Dolichos pruriens</name>
    <dbReference type="NCBI Taxonomy" id="157652"/>
    <lineage>
        <taxon>Eukaryota</taxon>
        <taxon>Viridiplantae</taxon>
        <taxon>Streptophyta</taxon>
        <taxon>Embryophyta</taxon>
        <taxon>Tracheophyta</taxon>
        <taxon>Spermatophyta</taxon>
        <taxon>Magnoliopsida</taxon>
        <taxon>eudicotyledons</taxon>
        <taxon>Gunneridae</taxon>
        <taxon>Pentapetalae</taxon>
        <taxon>rosids</taxon>
        <taxon>fabids</taxon>
        <taxon>Fabales</taxon>
        <taxon>Fabaceae</taxon>
        <taxon>Papilionoideae</taxon>
        <taxon>50 kb inversion clade</taxon>
        <taxon>NPAAA clade</taxon>
        <taxon>indigoferoid/millettioid clade</taxon>
        <taxon>Phaseoleae</taxon>
        <taxon>Mucuna</taxon>
    </lineage>
</organism>
<keyword evidence="4 8" id="KW-0238">DNA-binding</keyword>
<dbReference type="GO" id="GO:0005634">
    <property type="term" value="C:nucleus"/>
    <property type="evidence" value="ECO:0007669"/>
    <property type="project" value="UniProtKB-SubCell"/>
</dbReference>
<dbReference type="SUPFAM" id="SSF101936">
    <property type="entry name" value="DNA-binding pseudobarrel domain"/>
    <property type="match status" value="1"/>
</dbReference>
<feature type="domain" description="TF-B3" evidence="10">
    <location>
        <begin position="140"/>
        <end position="242"/>
    </location>
</feature>
<keyword evidence="3 8" id="KW-0805">Transcription regulation</keyword>
<keyword evidence="6 8" id="KW-0539">Nucleus</keyword>
<dbReference type="GO" id="GO:0003677">
    <property type="term" value="F:DNA binding"/>
    <property type="evidence" value="ECO:0007669"/>
    <property type="project" value="UniProtKB-KW"/>
</dbReference>
<comment type="function">
    <text evidence="8">Auxin response factors (ARFs) are transcriptional factors that bind specifically to the DNA sequence 5'-TGTCTC-3' found in the auxin-responsive promoter elements (AuxREs).</text>
</comment>
<evidence type="ECO:0000313" key="11">
    <source>
        <dbReference type="EMBL" id="RDX83025.1"/>
    </source>
</evidence>
<evidence type="ECO:0000313" key="12">
    <source>
        <dbReference type="Proteomes" id="UP000257109"/>
    </source>
</evidence>
<dbReference type="GO" id="GO:0006355">
    <property type="term" value="P:regulation of DNA-templated transcription"/>
    <property type="evidence" value="ECO:0007669"/>
    <property type="project" value="InterPro"/>
</dbReference>
<accession>A0A371FXH1</accession>
<dbReference type="SMART" id="SM01019">
    <property type="entry name" value="B3"/>
    <property type="match status" value="1"/>
</dbReference>
<dbReference type="CDD" id="cd10017">
    <property type="entry name" value="B3_DNA"/>
    <property type="match status" value="1"/>
</dbReference>